<gene>
    <name evidence="2" type="ORF">CSC94_22790</name>
</gene>
<dbReference type="AlphaFoldDB" id="A0A2G1QH21"/>
<dbReference type="OrthoDB" id="237412at2"/>
<organism evidence="2 3">
    <name type="scientific">Zhengella mangrovi</name>
    <dbReference type="NCBI Taxonomy" id="1982044"/>
    <lineage>
        <taxon>Bacteria</taxon>
        <taxon>Pseudomonadati</taxon>
        <taxon>Pseudomonadota</taxon>
        <taxon>Alphaproteobacteria</taxon>
        <taxon>Hyphomicrobiales</taxon>
        <taxon>Notoacmeibacteraceae</taxon>
        <taxon>Zhengella</taxon>
    </lineage>
</organism>
<dbReference type="GO" id="GO:0015562">
    <property type="term" value="F:efflux transmembrane transporter activity"/>
    <property type="evidence" value="ECO:0007669"/>
    <property type="project" value="InterPro"/>
</dbReference>
<accession>A0A2G1QH21</accession>
<dbReference type="Gene3D" id="1.20.1600.10">
    <property type="entry name" value="Outer membrane efflux proteins (OEP)"/>
    <property type="match status" value="1"/>
</dbReference>
<dbReference type="PROSITE" id="PS51257">
    <property type="entry name" value="PROKAR_LIPOPROTEIN"/>
    <property type="match status" value="1"/>
</dbReference>
<dbReference type="Proteomes" id="UP000221168">
    <property type="component" value="Unassembled WGS sequence"/>
</dbReference>
<keyword evidence="1" id="KW-0732">Signal</keyword>
<dbReference type="PANTHER" id="PTHR30203">
    <property type="entry name" value="OUTER MEMBRANE CATION EFFLUX PROTEIN"/>
    <property type="match status" value="1"/>
</dbReference>
<name>A0A2G1QH21_9HYPH</name>
<protein>
    <submittedName>
        <fullName evidence="2">Copper resistance protein</fullName>
    </submittedName>
</protein>
<feature type="signal peptide" evidence="1">
    <location>
        <begin position="1"/>
        <end position="25"/>
    </location>
</feature>
<dbReference type="RefSeq" id="WP_099308682.1">
    <property type="nucleotide sequence ID" value="NZ_PDVP01000024.1"/>
</dbReference>
<evidence type="ECO:0000313" key="3">
    <source>
        <dbReference type="Proteomes" id="UP000221168"/>
    </source>
</evidence>
<evidence type="ECO:0000313" key="2">
    <source>
        <dbReference type="EMBL" id="PHP64761.1"/>
    </source>
</evidence>
<dbReference type="SUPFAM" id="SSF56954">
    <property type="entry name" value="Outer membrane efflux proteins (OEP)"/>
    <property type="match status" value="1"/>
</dbReference>
<feature type="chain" id="PRO_5013551625" evidence="1">
    <location>
        <begin position="26"/>
        <end position="503"/>
    </location>
</feature>
<keyword evidence="3" id="KW-1185">Reference proteome</keyword>
<sequence length="503" mass="54288">MTPAVIKRLTGLSAVILSVSGCVSAEQVATYSAADAGFAVVKAETAAATRGKQTVWIQNRQQASELAARVHGLVHRKTISDDTAVQVALLNNRGLQASYAALGMSAAEAWQQTMLENPKVSIGLLGIGTPELGLLRAVEAMIAQNILALATRERRVDIADTEFRRASAAAVNDTLRLAIETRRAWINAVSAFETVAYLNQAKAAADAASELAQKLGESGALPKAGQAREHAFYAELTGQMAEARLAAQLAKEELTRLMGLWGSDVDYFVPDRLPSMPGSPARKDRIEVEALRNRVDLRIAKLDAEAVAKRHGLTRATRYVTDLELVSGAEIEREIETEYALKGGRIEETRTRKTVVRPQVELDFVIPVFDSGEARMRKAELAYMQAANLLAEKAVNIRSEARSAYTAYRATHDIARHYRNAVVPLRTTIEEQSLLTYNGMITNTFELLADTRAKVGTLLLAVNAKKQFWLADANLAAAVYGGGTRGAAPLAAASAGENSPGKH</sequence>
<dbReference type="EMBL" id="PDVP01000024">
    <property type="protein sequence ID" value="PHP64761.1"/>
    <property type="molecule type" value="Genomic_DNA"/>
</dbReference>
<evidence type="ECO:0000256" key="1">
    <source>
        <dbReference type="SAM" id="SignalP"/>
    </source>
</evidence>
<comment type="caution">
    <text evidence="2">The sequence shown here is derived from an EMBL/GenBank/DDBJ whole genome shotgun (WGS) entry which is preliminary data.</text>
</comment>
<proteinExistence type="predicted"/>
<dbReference type="InterPro" id="IPR010131">
    <property type="entry name" value="MdtP/NodT-like"/>
</dbReference>
<reference evidence="2 3" key="1">
    <citation type="submission" date="2017-10" db="EMBL/GenBank/DDBJ databases">
        <title>Sedimentibacterium mangrovi gen. nov., sp. nov., a novel member of family Phyllobacteriacea isolated from mangrove sediment.</title>
        <authorList>
            <person name="Liao H."/>
            <person name="Tian Y."/>
        </authorList>
    </citation>
    <scope>NUCLEOTIDE SEQUENCE [LARGE SCALE GENOMIC DNA]</scope>
    <source>
        <strain evidence="2 3">X9-2-2</strain>
    </source>
</reference>
<dbReference type="PANTHER" id="PTHR30203:SF24">
    <property type="entry name" value="BLR4935 PROTEIN"/>
    <property type="match status" value="1"/>
</dbReference>